<organism evidence="3 4">
    <name type="scientific">Bacteroides fragilis 3_1_12</name>
    <dbReference type="NCBI Taxonomy" id="457424"/>
    <lineage>
        <taxon>Bacteria</taxon>
        <taxon>Pseudomonadati</taxon>
        <taxon>Bacteroidota</taxon>
        <taxon>Bacteroidia</taxon>
        <taxon>Bacteroidales</taxon>
        <taxon>Bacteroidaceae</taxon>
        <taxon>Bacteroides</taxon>
    </lineage>
</organism>
<dbReference type="PROSITE" id="PS51257">
    <property type="entry name" value="PROKAR_LIPOPROTEIN"/>
    <property type="match status" value="1"/>
</dbReference>
<evidence type="ECO:0000259" key="2">
    <source>
        <dbReference type="Pfam" id="PF11396"/>
    </source>
</evidence>
<evidence type="ECO:0000313" key="4">
    <source>
        <dbReference type="Proteomes" id="UP000005101"/>
    </source>
</evidence>
<dbReference type="Proteomes" id="UP000005101">
    <property type="component" value="Unassembled WGS sequence"/>
</dbReference>
<protein>
    <recommendedName>
        <fullName evidence="2">Putative beta-lactamase-inhibitor-like PepSY-like domain-containing protein</fullName>
    </recommendedName>
</protein>
<evidence type="ECO:0000256" key="1">
    <source>
        <dbReference type="SAM" id="SignalP"/>
    </source>
</evidence>
<dbReference type="InterPro" id="IPR021533">
    <property type="entry name" value="PepSY-like"/>
</dbReference>
<reference evidence="3 4" key="1">
    <citation type="submission" date="2008-12" db="EMBL/GenBank/DDBJ databases">
        <title>Annotation of Bacteroides fragilis strain 3_1_12.</title>
        <authorList>
            <consortium name="The Broad Institute Genome Sequencing Platform"/>
            <person name="Ward D."/>
            <person name="Young S.K."/>
            <person name="Kodira C.D."/>
            <person name="Zeng Q."/>
            <person name="Koehrsen M."/>
            <person name="Alvarado L."/>
            <person name="Berlin A."/>
            <person name="Borenstein D."/>
            <person name="Chen Z."/>
            <person name="Engels R."/>
            <person name="Freedman E."/>
            <person name="Gellesch M."/>
            <person name="Goldberg J."/>
            <person name="Griggs A."/>
            <person name="Gujja S."/>
            <person name="Heiman D."/>
            <person name="Hepburn T."/>
            <person name="Howarth C."/>
            <person name="Jen D."/>
            <person name="Larson L."/>
            <person name="Lewis B."/>
            <person name="Mehta T."/>
            <person name="Park D."/>
            <person name="Pearson M."/>
            <person name="Roberts A."/>
            <person name="Saif S."/>
            <person name="Shea T."/>
            <person name="Shenoy N."/>
            <person name="Sisk P."/>
            <person name="Stolte C."/>
            <person name="Sykes S."/>
            <person name="Walk T."/>
            <person name="White J."/>
            <person name="Yandava C."/>
            <person name="Allen-Vercoe E."/>
            <person name="Strauss J."/>
            <person name="Ambrose C."/>
            <person name="Lander E."/>
            <person name="Nusbaum C."/>
            <person name="Galagan J."/>
            <person name="Birren B."/>
        </authorList>
    </citation>
    <scope>NUCLEOTIDE SEQUENCE [LARGE SCALE GENOMIC DNA]</scope>
    <source>
        <strain evidence="3 4">3_1_12</strain>
    </source>
</reference>
<name>A0ABN0BN35_BACFG</name>
<dbReference type="Pfam" id="PF11396">
    <property type="entry name" value="PepSY_like"/>
    <property type="match status" value="3"/>
</dbReference>
<proteinExistence type="predicted"/>
<feature type="domain" description="Putative beta-lactamase-inhibitor-like PepSY-like" evidence="2">
    <location>
        <begin position="206"/>
        <end position="287"/>
    </location>
</feature>
<feature type="domain" description="Putative beta-lactamase-inhibitor-like PepSY-like" evidence="2">
    <location>
        <begin position="171"/>
        <end position="202"/>
    </location>
</feature>
<dbReference type="EMBL" id="EQ973215">
    <property type="protein sequence ID" value="EFR54262.1"/>
    <property type="molecule type" value="Genomic_DNA"/>
</dbReference>
<accession>A0ABN0BN35</accession>
<dbReference type="SUPFAM" id="SSF160574">
    <property type="entry name" value="BT0923-like"/>
    <property type="match status" value="2"/>
</dbReference>
<keyword evidence="1" id="KW-0732">Signal</keyword>
<feature type="chain" id="PRO_5045193246" description="Putative beta-lactamase-inhibitor-like PepSY-like domain-containing protein" evidence="1">
    <location>
        <begin position="21"/>
        <end position="288"/>
    </location>
</feature>
<feature type="domain" description="Putative beta-lactamase-inhibitor-like PepSY-like" evidence="2">
    <location>
        <begin position="64"/>
        <end position="155"/>
    </location>
</feature>
<dbReference type="Gene3D" id="3.10.450.360">
    <property type="match status" value="2"/>
</dbReference>
<keyword evidence="4" id="KW-1185">Reference proteome</keyword>
<evidence type="ECO:0000313" key="3">
    <source>
        <dbReference type="EMBL" id="EFR54262.1"/>
    </source>
</evidence>
<gene>
    <name evidence="3" type="ORF">BFAG_02960</name>
</gene>
<feature type="signal peptide" evidence="1">
    <location>
        <begin position="1"/>
        <end position="20"/>
    </location>
</feature>
<sequence>MTTKKSIVEMKLKMYFLLLALGALGLQSCDNDDDDLSYVPAELKNAFTAKYPTVSNEKWETKGNYYVADFRHQNYETSAWFTSDGTWQMTETDIPYQALPSAVKSAFESSEYAKWKIDDVDMLERLDMETVYVIEVESGKQEFDLYYSAEGILIKNVADTDNDSGNYLPAEVPAAIENFIKEKYPDARLAEVEVEHGMTEVDIIHNNISKEVVFNSSNQWAYTSWDVHRNALPVEVTSAIASSPQYAGYHVDEADFFETPTGEYYLVELEKGELEVKVKITEKGEFIP</sequence>